<protein>
    <recommendedName>
        <fullName evidence="9">Methylenetetrahydrofolate reductase</fullName>
    </recommendedName>
</protein>
<comment type="similarity">
    <text evidence="3 9">Belongs to the methylenetetrahydrofolate reductase family.</text>
</comment>
<gene>
    <name evidence="10" type="ORF">BE15_11070</name>
</gene>
<dbReference type="EMBL" id="JEMA01000167">
    <property type="protein sequence ID" value="KYF73814.1"/>
    <property type="molecule type" value="Genomic_DNA"/>
</dbReference>
<proteinExistence type="inferred from homology"/>
<evidence type="ECO:0000256" key="5">
    <source>
        <dbReference type="ARBA" id="ARBA00022827"/>
    </source>
</evidence>
<dbReference type="Gene3D" id="3.20.20.220">
    <property type="match status" value="1"/>
</dbReference>
<evidence type="ECO:0000313" key="10">
    <source>
        <dbReference type="EMBL" id="KYF73814.1"/>
    </source>
</evidence>
<comment type="pathway">
    <text evidence="7">Amino-acid biosynthesis; L-methionine biosynthesis via de novo pathway.</text>
</comment>
<sequence>MVTKSKMERLLSERRFLVSAELTPPRHHDLEKLLKHARNMADHVDVVQINDHLLSQARCANMAVGHLVKQEGIEPVLQFSLRHKNKIALQGDLLGMAALGLSNIIVLGGYPCAIGSDPDAKEVSDVDSMRAIELTRRMTREGKLFNGDVMSPAPYFHVGTIDFPCAEQAIAGAMDRLSAKIDAGASFIQVQAVFELASMRRWMAAVVERGLHERAHFIAAIFPFAGVDRLSFLQKVPGLVVPDHLIERVRQSGDAEGESYRITLELIRGLRDVPGLSGIHMRSIGAEDWVPRLVEEAGLRQAA</sequence>
<dbReference type="SUPFAM" id="SSF51730">
    <property type="entry name" value="FAD-linked oxidoreductase"/>
    <property type="match status" value="1"/>
</dbReference>
<dbReference type="Proteomes" id="UP000075260">
    <property type="component" value="Unassembled WGS sequence"/>
</dbReference>
<dbReference type="PANTHER" id="PTHR45754:SF3">
    <property type="entry name" value="METHYLENETETRAHYDROFOLATE REDUCTASE (NADPH)"/>
    <property type="match status" value="1"/>
</dbReference>
<evidence type="ECO:0000256" key="2">
    <source>
        <dbReference type="ARBA" id="ARBA00004777"/>
    </source>
</evidence>
<dbReference type="RefSeq" id="WP_061605527.1">
    <property type="nucleotide sequence ID" value="NZ_JEMA01000167.1"/>
</dbReference>
<evidence type="ECO:0000313" key="11">
    <source>
        <dbReference type="Proteomes" id="UP000075260"/>
    </source>
</evidence>
<dbReference type="GO" id="GO:0106312">
    <property type="term" value="F:methylenetetrahydrofolate reductase (NADH) activity"/>
    <property type="evidence" value="ECO:0007669"/>
    <property type="project" value="UniProtKB-EC"/>
</dbReference>
<keyword evidence="4 9" id="KW-0285">Flavoprotein</keyword>
<reference evidence="10 11" key="1">
    <citation type="submission" date="2014-02" db="EMBL/GenBank/DDBJ databases">
        <title>The small core and large imbalanced accessory genome model reveals a collaborative survival strategy of Sorangium cellulosum strains in nature.</title>
        <authorList>
            <person name="Han K."/>
            <person name="Peng R."/>
            <person name="Blom J."/>
            <person name="Li Y.-Z."/>
        </authorList>
    </citation>
    <scope>NUCLEOTIDE SEQUENCE [LARGE SCALE GENOMIC DNA]</scope>
    <source>
        <strain evidence="10 11">So0008-312</strain>
    </source>
</reference>
<comment type="cofactor">
    <cofactor evidence="1 9">
        <name>FAD</name>
        <dbReference type="ChEBI" id="CHEBI:57692"/>
    </cofactor>
</comment>
<dbReference type="InterPro" id="IPR003171">
    <property type="entry name" value="Mehydrof_redctse-like"/>
</dbReference>
<dbReference type="GO" id="GO:0009086">
    <property type="term" value="P:methionine biosynthetic process"/>
    <property type="evidence" value="ECO:0007669"/>
    <property type="project" value="TreeGrafter"/>
</dbReference>
<dbReference type="GO" id="GO:0071949">
    <property type="term" value="F:FAD binding"/>
    <property type="evidence" value="ECO:0007669"/>
    <property type="project" value="TreeGrafter"/>
</dbReference>
<dbReference type="PANTHER" id="PTHR45754">
    <property type="entry name" value="METHYLENETETRAHYDROFOLATE REDUCTASE"/>
    <property type="match status" value="1"/>
</dbReference>
<dbReference type="UniPathway" id="UPA00193"/>
<dbReference type="GO" id="GO:0005829">
    <property type="term" value="C:cytosol"/>
    <property type="evidence" value="ECO:0007669"/>
    <property type="project" value="TreeGrafter"/>
</dbReference>
<comment type="pathway">
    <text evidence="2 9">One-carbon metabolism; tetrahydrofolate interconversion.</text>
</comment>
<name>A0A150R0S8_SORCE</name>
<evidence type="ECO:0000256" key="7">
    <source>
        <dbReference type="ARBA" id="ARBA00034478"/>
    </source>
</evidence>
<keyword evidence="5 9" id="KW-0274">FAD</keyword>
<organism evidence="10 11">
    <name type="scientific">Sorangium cellulosum</name>
    <name type="common">Polyangium cellulosum</name>
    <dbReference type="NCBI Taxonomy" id="56"/>
    <lineage>
        <taxon>Bacteria</taxon>
        <taxon>Pseudomonadati</taxon>
        <taxon>Myxococcota</taxon>
        <taxon>Polyangia</taxon>
        <taxon>Polyangiales</taxon>
        <taxon>Polyangiaceae</taxon>
        <taxon>Sorangium</taxon>
    </lineage>
</organism>
<dbReference type="GO" id="GO:0035999">
    <property type="term" value="P:tetrahydrofolate interconversion"/>
    <property type="evidence" value="ECO:0007669"/>
    <property type="project" value="UniProtKB-UniPathway"/>
</dbReference>
<evidence type="ECO:0000256" key="4">
    <source>
        <dbReference type="ARBA" id="ARBA00022630"/>
    </source>
</evidence>
<evidence type="ECO:0000256" key="3">
    <source>
        <dbReference type="ARBA" id="ARBA00006743"/>
    </source>
</evidence>
<dbReference type="OrthoDB" id="5428919at2"/>
<accession>A0A150R0S8</accession>
<comment type="caution">
    <text evidence="10">The sequence shown here is derived from an EMBL/GenBank/DDBJ whole genome shotgun (WGS) entry which is preliminary data.</text>
</comment>
<evidence type="ECO:0000256" key="6">
    <source>
        <dbReference type="ARBA" id="ARBA00023002"/>
    </source>
</evidence>
<evidence type="ECO:0000256" key="9">
    <source>
        <dbReference type="RuleBase" id="RU003862"/>
    </source>
</evidence>
<dbReference type="AlphaFoldDB" id="A0A150R0S8"/>
<dbReference type="Pfam" id="PF02219">
    <property type="entry name" value="MTHFR"/>
    <property type="match status" value="1"/>
</dbReference>
<dbReference type="InterPro" id="IPR029041">
    <property type="entry name" value="FAD-linked_oxidoreductase-like"/>
</dbReference>
<comment type="catalytic activity">
    <reaction evidence="8">
        <text>(6S)-5-methyl-5,6,7,8-tetrahydrofolate + NAD(+) = (6R)-5,10-methylene-5,6,7,8-tetrahydrofolate + NADH + H(+)</text>
        <dbReference type="Rhea" id="RHEA:19821"/>
        <dbReference type="ChEBI" id="CHEBI:15378"/>
        <dbReference type="ChEBI" id="CHEBI:15636"/>
        <dbReference type="ChEBI" id="CHEBI:18608"/>
        <dbReference type="ChEBI" id="CHEBI:57540"/>
        <dbReference type="ChEBI" id="CHEBI:57945"/>
        <dbReference type="EC" id="1.5.1.54"/>
    </reaction>
    <physiologicalReaction direction="right-to-left" evidence="8">
        <dbReference type="Rhea" id="RHEA:19823"/>
    </physiologicalReaction>
</comment>
<keyword evidence="6 9" id="KW-0560">Oxidoreductase</keyword>
<evidence type="ECO:0000256" key="8">
    <source>
        <dbReference type="ARBA" id="ARBA00048628"/>
    </source>
</evidence>
<evidence type="ECO:0000256" key="1">
    <source>
        <dbReference type="ARBA" id="ARBA00001974"/>
    </source>
</evidence>